<dbReference type="Proteomes" id="UP001597273">
    <property type="component" value="Unassembled WGS sequence"/>
</dbReference>
<evidence type="ECO:0000256" key="7">
    <source>
        <dbReference type="ARBA" id="ARBA00033711"/>
    </source>
</evidence>
<dbReference type="RefSeq" id="WP_204892960.1">
    <property type="nucleotide sequence ID" value="NZ_JBHUFW010000007.1"/>
</dbReference>
<dbReference type="EMBL" id="JBHUFW010000007">
    <property type="protein sequence ID" value="MFD1863265.1"/>
    <property type="molecule type" value="Genomic_DNA"/>
</dbReference>
<dbReference type="InterPro" id="IPR036702">
    <property type="entry name" value="ComB-like_sf"/>
</dbReference>
<evidence type="ECO:0000256" key="2">
    <source>
        <dbReference type="ARBA" id="ARBA00009997"/>
    </source>
</evidence>
<evidence type="ECO:0000313" key="9">
    <source>
        <dbReference type="Proteomes" id="UP001597273"/>
    </source>
</evidence>
<dbReference type="Pfam" id="PF04029">
    <property type="entry name" value="2-ph_phosp"/>
    <property type="match status" value="1"/>
</dbReference>
<keyword evidence="9" id="KW-1185">Reference proteome</keyword>
<comment type="similarity">
    <text evidence="2">Belongs to the ComB family.</text>
</comment>
<evidence type="ECO:0000256" key="5">
    <source>
        <dbReference type="ARBA" id="ARBA00022801"/>
    </source>
</evidence>
<comment type="catalytic activity">
    <reaction evidence="7">
        <text>(2R)-O-phospho-3-sulfolactate + H2O = (2R)-3-sulfolactate + phosphate</text>
        <dbReference type="Rhea" id="RHEA:23416"/>
        <dbReference type="ChEBI" id="CHEBI:15377"/>
        <dbReference type="ChEBI" id="CHEBI:15597"/>
        <dbReference type="ChEBI" id="CHEBI:43474"/>
        <dbReference type="ChEBI" id="CHEBI:58738"/>
        <dbReference type="EC" id="3.1.3.71"/>
    </reaction>
</comment>
<accession>A0ABW4QI30</accession>
<evidence type="ECO:0000256" key="6">
    <source>
        <dbReference type="ARBA" id="ARBA00022842"/>
    </source>
</evidence>
<evidence type="ECO:0000256" key="1">
    <source>
        <dbReference type="ARBA" id="ARBA00001946"/>
    </source>
</evidence>
<proteinExistence type="inferred from homology"/>
<dbReference type="PANTHER" id="PTHR37311:SF1">
    <property type="entry name" value="2-PHOSPHOSULFOLACTATE PHOSPHATASE-RELATED"/>
    <property type="match status" value="1"/>
</dbReference>
<dbReference type="InterPro" id="IPR005238">
    <property type="entry name" value="ComB-like"/>
</dbReference>
<evidence type="ECO:0000256" key="3">
    <source>
        <dbReference type="ARBA" id="ARBA00012953"/>
    </source>
</evidence>
<protein>
    <recommendedName>
        <fullName evidence="4">Probable 2-phosphosulfolactate phosphatase</fullName>
        <ecNumber evidence="3">3.1.3.71</ecNumber>
    </recommendedName>
</protein>
<name>A0ABW4QI30_9BACL</name>
<organism evidence="8 9">
    <name type="scientific">Planococcus chinensis</name>
    <dbReference type="NCBI Taxonomy" id="272917"/>
    <lineage>
        <taxon>Bacteria</taxon>
        <taxon>Bacillati</taxon>
        <taxon>Bacillota</taxon>
        <taxon>Bacilli</taxon>
        <taxon>Bacillales</taxon>
        <taxon>Caryophanaceae</taxon>
        <taxon>Planococcus</taxon>
    </lineage>
</organism>
<reference evidence="9" key="1">
    <citation type="journal article" date="2019" name="Int. J. Syst. Evol. Microbiol.">
        <title>The Global Catalogue of Microorganisms (GCM) 10K type strain sequencing project: providing services to taxonomists for standard genome sequencing and annotation.</title>
        <authorList>
            <consortium name="The Broad Institute Genomics Platform"/>
            <consortium name="The Broad Institute Genome Sequencing Center for Infectious Disease"/>
            <person name="Wu L."/>
            <person name="Ma J."/>
        </authorList>
    </citation>
    <scope>NUCLEOTIDE SEQUENCE [LARGE SCALE GENOMIC DNA]</scope>
    <source>
        <strain evidence="9">CGMCC 1.15475</strain>
    </source>
</reference>
<keyword evidence="5" id="KW-0378">Hydrolase</keyword>
<dbReference type="SUPFAM" id="SSF142823">
    <property type="entry name" value="ComB-like"/>
    <property type="match status" value="1"/>
</dbReference>
<sequence length="247" mass="26775">MPKLHLLLKKEEIDAAKMQKDKTAVIFDVLLATSTIAACFWHGAKEVIPVLDGDEARREAIGRAPGSFCLVGEYNGRTIEGFLDPNPLQLKNEIIGKTVVLSTTNGTVAIRKAANANKVYTASLLNGKAAAAKIAAGHQGETVVAVCSGSGGEFCLEDFFGAGYFIDCLMNETAHWEMTDAAKAARIFYVSNKDWASRLLKDTRVGEMLIGYGFEEEIDFIAETGLVDFVPWLEAGKLVVDRHGKSD</sequence>
<dbReference type="Gene3D" id="3.90.1560.10">
    <property type="entry name" value="ComB-like"/>
    <property type="match status" value="1"/>
</dbReference>
<keyword evidence="6" id="KW-0460">Magnesium</keyword>
<dbReference type="EC" id="3.1.3.71" evidence="3"/>
<evidence type="ECO:0000256" key="4">
    <source>
        <dbReference type="ARBA" id="ARBA00021948"/>
    </source>
</evidence>
<gene>
    <name evidence="8" type="ORF">ACFSDB_10090</name>
</gene>
<evidence type="ECO:0000313" key="8">
    <source>
        <dbReference type="EMBL" id="MFD1863265.1"/>
    </source>
</evidence>
<dbReference type="PANTHER" id="PTHR37311">
    <property type="entry name" value="2-PHOSPHOSULFOLACTATE PHOSPHATASE-RELATED"/>
    <property type="match status" value="1"/>
</dbReference>
<comment type="cofactor">
    <cofactor evidence="1">
        <name>Mg(2+)</name>
        <dbReference type="ChEBI" id="CHEBI:18420"/>
    </cofactor>
</comment>
<comment type="caution">
    <text evidence="8">The sequence shown here is derived from an EMBL/GenBank/DDBJ whole genome shotgun (WGS) entry which is preliminary data.</text>
</comment>